<evidence type="ECO:0000256" key="2">
    <source>
        <dbReference type="SAM" id="Phobius"/>
    </source>
</evidence>
<accession>A0AAD8XIQ8</accession>
<keyword evidence="2" id="KW-1133">Transmembrane helix</keyword>
<feature type="region of interest" description="Disordered" evidence="1">
    <location>
        <begin position="113"/>
        <end position="141"/>
    </location>
</feature>
<organism evidence="3 4">
    <name type="scientific">Glomerella acutata</name>
    <name type="common">Colletotrichum acutatum</name>
    <dbReference type="NCBI Taxonomy" id="27357"/>
    <lineage>
        <taxon>Eukaryota</taxon>
        <taxon>Fungi</taxon>
        <taxon>Dikarya</taxon>
        <taxon>Ascomycota</taxon>
        <taxon>Pezizomycotina</taxon>
        <taxon>Sordariomycetes</taxon>
        <taxon>Hypocreomycetidae</taxon>
        <taxon>Glomerellales</taxon>
        <taxon>Glomerellaceae</taxon>
        <taxon>Colletotrichum</taxon>
        <taxon>Colletotrichum acutatum species complex</taxon>
    </lineage>
</organism>
<feature type="transmembrane region" description="Helical" evidence="2">
    <location>
        <begin position="199"/>
        <end position="219"/>
    </location>
</feature>
<evidence type="ECO:0000256" key="1">
    <source>
        <dbReference type="SAM" id="MobiDB-lite"/>
    </source>
</evidence>
<dbReference type="Proteomes" id="UP001244207">
    <property type="component" value="Unassembled WGS sequence"/>
</dbReference>
<proteinExistence type="predicted"/>
<feature type="compositionally biased region" description="Low complexity" evidence="1">
    <location>
        <begin position="122"/>
        <end position="141"/>
    </location>
</feature>
<protein>
    <submittedName>
        <fullName evidence="3">Uncharacterized protein</fullName>
    </submittedName>
</protein>
<keyword evidence="2" id="KW-0472">Membrane</keyword>
<name>A0AAD8XIQ8_GLOAC</name>
<comment type="caution">
    <text evidence="3">The sequence shown here is derived from an EMBL/GenBank/DDBJ whole genome shotgun (WGS) entry which is preliminary data.</text>
</comment>
<gene>
    <name evidence="3" type="ORF">BDZ83DRAFT_621541</name>
</gene>
<evidence type="ECO:0000313" key="3">
    <source>
        <dbReference type="EMBL" id="KAK1724860.1"/>
    </source>
</evidence>
<sequence length="230" mass="26161">MMEENVFFSLEPRDLPEDLSLSFRSRGEYGFGPRILVPGDIMIPVWRLQEDPARRSCIMRRDETGRHMATMLVVRIQRGPEDIQYSPMPFSALIDPATGIPGEAPHVRRMRYPKRSKPYPVASPKEPAPESAAEPGQHGVVGKPVRRGRVIGMAVCVTSDGTKRYAEHDIRLEEQMHKNLDVDQPCLIELHLVFFQSGILWSFSLLRCLTCVTILLHVLKSQSRFDMNIP</sequence>
<dbReference type="RefSeq" id="XP_060364915.1">
    <property type="nucleotide sequence ID" value="XM_060508274.1"/>
</dbReference>
<dbReference type="EMBL" id="JAHMHS010000047">
    <property type="protein sequence ID" value="KAK1724860.1"/>
    <property type="molecule type" value="Genomic_DNA"/>
</dbReference>
<evidence type="ECO:0000313" key="4">
    <source>
        <dbReference type="Proteomes" id="UP001244207"/>
    </source>
</evidence>
<dbReference type="AlphaFoldDB" id="A0AAD8XIQ8"/>
<reference evidence="3" key="1">
    <citation type="submission" date="2021-12" db="EMBL/GenBank/DDBJ databases">
        <title>Comparative genomics, transcriptomics and evolutionary studies reveal genomic signatures of adaptation to plant cell wall in hemibiotrophic fungi.</title>
        <authorList>
            <consortium name="DOE Joint Genome Institute"/>
            <person name="Baroncelli R."/>
            <person name="Diaz J.F."/>
            <person name="Benocci T."/>
            <person name="Peng M."/>
            <person name="Battaglia E."/>
            <person name="Haridas S."/>
            <person name="Andreopoulos W."/>
            <person name="Labutti K."/>
            <person name="Pangilinan J."/>
            <person name="Floch G.L."/>
            <person name="Makela M.R."/>
            <person name="Henrissat B."/>
            <person name="Grigoriev I.V."/>
            <person name="Crouch J.A."/>
            <person name="De Vries R.P."/>
            <person name="Sukno S.A."/>
            <person name="Thon M.R."/>
        </authorList>
    </citation>
    <scope>NUCLEOTIDE SEQUENCE</scope>
    <source>
        <strain evidence="3">CBS 112980</strain>
    </source>
</reference>
<keyword evidence="2" id="KW-0812">Transmembrane</keyword>
<keyword evidence="4" id="KW-1185">Reference proteome</keyword>
<dbReference type="GeneID" id="85392173"/>